<evidence type="ECO:0000313" key="1">
    <source>
        <dbReference type="EMBL" id="KAF3066065.1"/>
    </source>
</evidence>
<reference evidence="1 2" key="1">
    <citation type="submission" date="2018-06" db="EMBL/GenBank/DDBJ databases">
        <title>Genome analysis of cellulolytic fungus Trichoderma lentiforme CFAM-422.</title>
        <authorList>
            <person name="Steindorff A.S."/>
            <person name="Formighieri E.F."/>
            <person name="Midorikawa G.E.O."/>
            <person name="Tamietti M.S."/>
            <person name="Ramos E.Z."/>
            <person name="Silva A.S."/>
            <person name="Bon E.P.S."/>
            <person name="Mendes T.D."/>
            <person name="Damaso M.C.T."/>
            <person name="Favaro L.C.L."/>
        </authorList>
    </citation>
    <scope>NUCLEOTIDE SEQUENCE [LARGE SCALE GENOMIC DNA]</scope>
    <source>
        <strain evidence="1 2">CFAM-422</strain>
    </source>
</reference>
<dbReference type="EMBL" id="QLNT01000017">
    <property type="protein sequence ID" value="KAF3066065.1"/>
    <property type="molecule type" value="Genomic_DNA"/>
</dbReference>
<dbReference type="AlphaFoldDB" id="A0A9P5C8Z0"/>
<organism evidence="1 2">
    <name type="scientific">Trichoderma lentiforme</name>
    <dbReference type="NCBI Taxonomy" id="1567552"/>
    <lineage>
        <taxon>Eukaryota</taxon>
        <taxon>Fungi</taxon>
        <taxon>Dikarya</taxon>
        <taxon>Ascomycota</taxon>
        <taxon>Pezizomycotina</taxon>
        <taxon>Sordariomycetes</taxon>
        <taxon>Hypocreomycetidae</taxon>
        <taxon>Hypocreales</taxon>
        <taxon>Hypocreaceae</taxon>
        <taxon>Trichoderma</taxon>
    </lineage>
</organism>
<comment type="caution">
    <text evidence="1">The sequence shown here is derived from an EMBL/GenBank/DDBJ whole genome shotgun (WGS) entry which is preliminary data.</text>
</comment>
<gene>
    <name evidence="1" type="ORF">CFAM422_009361</name>
</gene>
<accession>A0A9P5C8Z0</accession>
<evidence type="ECO:0000313" key="2">
    <source>
        <dbReference type="Proteomes" id="UP000801864"/>
    </source>
</evidence>
<keyword evidence="2" id="KW-1185">Reference proteome</keyword>
<sequence length="73" mass="7923">MDDSYLKFKGDIMSQNEALPTCSTGAGVPADMEWTWPLTSAICLLTAIPEKGQTLQELAQNTNGTGFGINYCY</sequence>
<protein>
    <submittedName>
        <fullName evidence="1">Uncharacterized protein</fullName>
    </submittedName>
</protein>
<name>A0A9P5C8Z0_9HYPO</name>
<proteinExistence type="predicted"/>
<dbReference type="Proteomes" id="UP000801864">
    <property type="component" value="Unassembled WGS sequence"/>
</dbReference>